<dbReference type="EMBL" id="KI911148">
    <property type="protein sequence ID" value="ETS01400.1"/>
    <property type="molecule type" value="Genomic_DNA"/>
</dbReference>
<evidence type="ECO:0000256" key="1">
    <source>
        <dbReference type="SAM" id="MobiDB-lite"/>
    </source>
</evidence>
<evidence type="ECO:0000256" key="2">
    <source>
        <dbReference type="SAM" id="Phobius"/>
    </source>
</evidence>
<evidence type="ECO:0000313" key="4">
    <source>
        <dbReference type="Proteomes" id="UP000024376"/>
    </source>
</evidence>
<sequence>EGDDDDDDEGEDDEEDGASDAEPHYPFVDGWSAGAPRSKLQDDFQRRRENRNELVETFRRYGMWLLAAVVLLPPQLVALGLVVTAFVYLCMRRDGRQRRHGRRNTAG</sequence>
<evidence type="ECO:0000313" key="3">
    <source>
        <dbReference type="EMBL" id="ETS01400.1"/>
    </source>
</evidence>
<feature type="compositionally biased region" description="Acidic residues" evidence="1">
    <location>
        <begin position="1"/>
        <end position="19"/>
    </location>
</feature>
<dbReference type="OrthoDB" id="10445246at2759"/>
<keyword evidence="2" id="KW-0812">Transmembrane</keyword>
<keyword evidence="2" id="KW-1133">Transmembrane helix</keyword>
<feature type="transmembrane region" description="Helical" evidence="2">
    <location>
        <begin position="61"/>
        <end position="89"/>
    </location>
</feature>
<protein>
    <submittedName>
        <fullName evidence="3">Uncharacterized protein</fullName>
    </submittedName>
</protein>
<keyword evidence="2" id="KW-0472">Membrane</keyword>
<dbReference type="KEGG" id="trr:M419DRAFT_80439"/>
<gene>
    <name evidence="3" type="ORF">M419DRAFT_80439</name>
</gene>
<accession>A0A024S7T9</accession>
<feature type="region of interest" description="Disordered" evidence="1">
    <location>
        <begin position="1"/>
        <end position="44"/>
    </location>
</feature>
<proteinExistence type="predicted"/>
<dbReference type="Proteomes" id="UP000024376">
    <property type="component" value="Unassembled WGS sequence"/>
</dbReference>
<reference evidence="4" key="1">
    <citation type="journal article" date="2013" name="Ind. Biotechnol.">
        <title>Comparative genomics analysis of Trichoderma reesei strains.</title>
        <authorList>
            <person name="Koike H."/>
            <person name="Aerts A."/>
            <person name="LaButti K."/>
            <person name="Grigoriev I.V."/>
            <person name="Baker S.E."/>
        </authorList>
    </citation>
    <scope>NUCLEOTIDE SEQUENCE [LARGE SCALE GENOMIC DNA]</scope>
    <source>
        <strain evidence="4">ATCC 56765 / BCRC 32924 / NRRL 11460 / Rut C-30</strain>
    </source>
</reference>
<organism evidence="3 4">
    <name type="scientific">Hypocrea jecorina (strain ATCC 56765 / BCRC 32924 / NRRL 11460 / Rut C-30)</name>
    <name type="common">Trichoderma reesei</name>
    <dbReference type="NCBI Taxonomy" id="1344414"/>
    <lineage>
        <taxon>Eukaryota</taxon>
        <taxon>Fungi</taxon>
        <taxon>Dikarya</taxon>
        <taxon>Ascomycota</taxon>
        <taxon>Pezizomycotina</taxon>
        <taxon>Sordariomycetes</taxon>
        <taxon>Hypocreomycetidae</taxon>
        <taxon>Hypocreales</taxon>
        <taxon>Hypocreaceae</taxon>
        <taxon>Trichoderma</taxon>
    </lineage>
</organism>
<feature type="non-terminal residue" evidence="3">
    <location>
        <position position="1"/>
    </location>
</feature>
<dbReference type="AlphaFoldDB" id="A0A024S7T9"/>
<dbReference type="HOGENOM" id="CLU_2236973_0_0_1"/>
<name>A0A024S7T9_HYPJR</name>